<evidence type="ECO:0000256" key="3">
    <source>
        <dbReference type="ARBA" id="ARBA00022771"/>
    </source>
</evidence>
<dbReference type="InterPro" id="IPR027417">
    <property type="entry name" value="P-loop_NTPase"/>
</dbReference>
<dbReference type="GO" id="GO:0016787">
    <property type="term" value="F:hydrolase activity"/>
    <property type="evidence" value="ECO:0007669"/>
    <property type="project" value="UniProtKB-KW"/>
</dbReference>
<dbReference type="SMART" id="SM00487">
    <property type="entry name" value="DEXDc"/>
    <property type="match status" value="1"/>
</dbReference>
<dbReference type="InterPro" id="IPR000330">
    <property type="entry name" value="SNF2_N"/>
</dbReference>
<dbReference type="Pfam" id="PF00271">
    <property type="entry name" value="Helicase_C"/>
    <property type="match status" value="1"/>
</dbReference>
<dbReference type="SUPFAM" id="SSF57850">
    <property type="entry name" value="RING/U-box"/>
    <property type="match status" value="1"/>
</dbReference>
<dbReference type="InterPro" id="IPR014001">
    <property type="entry name" value="Helicase_ATP-bd"/>
</dbReference>
<keyword evidence="3" id="KW-0863">Zinc-finger</keyword>
<dbReference type="GO" id="GO:0008094">
    <property type="term" value="F:ATP-dependent activity, acting on DNA"/>
    <property type="evidence" value="ECO:0007669"/>
    <property type="project" value="TreeGrafter"/>
</dbReference>
<dbReference type="EMBL" id="MN740722">
    <property type="protein sequence ID" value="QHS80829.1"/>
    <property type="molecule type" value="Genomic_DNA"/>
</dbReference>
<evidence type="ECO:0000256" key="2">
    <source>
        <dbReference type="ARBA" id="ARBA00022741"/>
    </source>
</evidence>
<dbReference type="GO" id="GO:0004386">
    <property type="term" value="F:helicase activity"/>
    <property type="evidence" value="ECO:0007669"/>
    <property type="project" value="UniProtKB-KW"/>
</dbReference>
<sequence length="974" mass="115562">MEILLDNFTEIFNKEIKLHKPIKDDDIRLIYGEYKKSLYIIDINDIINNDNIHNINKTVYMDTLIPFIRFSYYGYDYNIYPYLNYKTEDEMDKDHHIVKNYNNFLRNKDYKKQLFIINKINKKNDIYYITYYINNNILEDIRKNKRNYRINLLVEMLINYKRGSLYEENTKKLSLILNKTYNYNLITNLDNKYNTSVLKDSIKLYNYQINDIDWMNWIESNIKNNTNVIKFSYSPTYSVLNDEFLLYNFSLFPIGLINDMFKNEVTFRYYGGNLISEMGLGKTLIALYHVLNQNNNIYNNFVEFTDNCNYFYKRGKLKGKVCKNNCEIDKLYCKEHMDSPFIDKRHIKLKNLSEFNPLNYITKKLNKTYIKTNSTLIICPNQLCDQWLQEYYDKFKTTYRILLLVTYDQYTNLTLADILFSDIIIVSYNFLLNTKYINNTCNIKETIIKEFMEAKSEEELGKLLNSDKFNTFGLFYWERVICDEVHEIESMLKGNVLHKYILSLQSNYKWNITGTPFSNNLQSFINLMSYNTNYLEKCCGTDSVVYNNYSMDNLISMGFDVNIIEKSSMLFKRDTKKSIIEEFSGNDILDYVKLLEFTDQERSIYDSYLEGSRKKYSNHLIRLCCHPELSLDTRDLIKNCKSLDEIQNVMLDWNKKRLDDEMSKINIYKSDIDYYQGKIDVYIDNTNIDIDIELFKTKVTTLKRQLTIHKKNYEEYLRTYNYLKSCIDSLMNKSETITCPICLDDIDQDNITITKCGHKFCWDCIYQTHHVQSSSNNNNNGLIKCPTCNTMMTNKEIYLLNKKLNNEVVSDLDEIINNVKSTKIGNIIYFLKESLEKNDKVILFSQWDELLHKIGNILVNHNINIVYCNGSVYQRKKAISNFSKNPNINVILLSSRNAASGINLTVANKIILLEPIYGNKEYRYNIESQAVGRADRIGQKNDIKVYRFIIKDTIEEDIINDLNQEIWQIKQLHN</sequence>
<protein>
    <recommendedName>
        <fullName evidence="11">RING-type domain-containing protein</fullName>
    </recommendedName>
</protein>
<dbReference type="PANTHER" id="PTHR45626">
    <property type="entry name" value="TRANSCRIPTION TERMINATION FACTOR 2-RELATED"/>
    <property type="match status" value="1"/>
</dbReference>
<dbReference type="AlphaFoldDB" id="A0A6C0AM06"/>
<reference evidence="10" key="1">
    <citation type="journal article" date="2020" name="Nature">
        <title>Giant virus diversity and host interactions through global metagenomics.</title>
        <authorList>
            <person name="Schulz F."/>
            <person name="Roux S."/>
            <person name="Paez-Espino D."/>
            <person name="Jungbluth S."/>
            <person name="Walsh D.A."/>
            <person name="Denef V.J."/>
            <person name="McMahon K.D."/>
            <person name="Konstantinidis K.T."/>
            <person name="Eloe-Fadrosh E.A."/>
            <person name="Kyrpides N.C."/>
            <person name="Woyke T."/>
        </authorList>
    </citation>
    <scope>NUCLEOTIDE SEQUENCE</scope>
    <source>
        <strain evidence="10">GVMAG-S-1091796-13</strain>
    </source>
</reference>
<dbReference type="InterPro" id="IPR001841">
    <property type="entry name" value="Znf_RING"/>
</dbReference>
<keyword evidence="7" id="KW-0067">ATP-binding</keyword>
<dbReference type="CDD" id="cd18793">
    <property type="entry name" value="SF2_C_SNF"/>
    <property type="match status" value="1"/>
</dbReference>
<dbReference type="Pfam" id="PF13639">
    <property type="entry name" value="zf-RING_2"/>
    <property type="match status" value="1"/>
</dbReference>
<dbReference type="GO" id="GO:0005524">
    <property type="term" value="F:ATP binding"/>
    <property type="evidence" value="ECO:0007669"/>
    <property type="project" value="UniProtKB-KW"/>
</dbReference>
<evidence type="ECO:0000256" key="6">
    <source>
        <dbReference type="ARBA" id="ARBA00022833"/>
    </source>
</evidence>
<evidence type="ECO:0000259" key="8">
    <source>
        <dbReference type="PROSITE" id="PS50089"/>
    </source>
</evidence>
<dbReference type="Pfam" id="PF00176">
    <property type="entry name" value="SNF2-rel_dom"/>
    <property type="match status" value="1"/>
</dbReference>
<dbReference type="InterPro" id="IPR013083">
    <property type="entry name" value="Znf_RING/FYVE/PHD"/>
</dbReference>
<evidence type="ECO:0000256" key="5">
    <source>
        <dbReference type="ARBA" id="ARBA00022806"/>
    </source>
</evidence>
<dbReference type="GO" id="GO:0005634">
    <property type="term" value="C:nucleus"/>
    <property type="evidence" value="ECO:0007669"/>
    <property type="project" value="TreeGrafter"/>
</dbReference>
<dbReference type="PROSITE" id="PS00518">
    <property type="entry name" value="ZF_RING_1"/>
    <property type="match status" value="1"/>
</dbReference>
<dbReference type="GO" id="GO:0008270">
    <property type="term" value="F:zinc ion binding"/>
    <property type="evidence" value="ECO:0007669"/>
    <property type="project" value="UniProtKB-KW"/>
</dbReference>
<accession>A0A6C0AM06</accession>
<evidence type="ECO:0000256" key="4">
    <source>
        <dbReference type="ARBA" id="ARBA00022801"/>
    </source>
</evidence>
<dbReference type="PROSITE" id="PS51194">
    <property type="entry name" value="HELICASE_CTER"/>
    <property type="match status" value="1"/>
</dbReference>
<feature type="domain" description="RING-type" evidence="8">
    <location>
        <begin position="739"/>
        <end position="789"/>
    </location>
</feature>
<keyword evidence="4" id="KW-0378">Hydrolase</keyword>
<dbReference type="Gene3D" id="3.40.50.300">
    <property type="entry name" value="P-loop containing nucleotide triphosphate hydrolases"/>
    <property type="match status" value="2"/>
</dbReference>
<evidence type="ECO:0000259" key="9">
    <source>
        <dbReference type="PROSITE" id="PS51194"/>
    </source>
</evidence>
<evidence type="ECO:0008006" key="11">
    <source>
        <dbReference type="Google" id="ProtNLM"/>
    </source>
</evidence>
<dbReference type="Gene3D" id="3.30.40.10">
    <property type="entry name" value="Zinc/RING finger domain, C3HC4 (zinc finger)"/>
    <property type="match status" value="1"/>
</dbReference>
<name>A0A6C0AM06_9ZZZZ</name>
<keyword evidence="2" id="KW-0547">Nucleotide-binding</keyword>
<evidence type="ECO:0000256" key="7">
    <source>
        <dbReference type="ARBA" id="ARBA00022840"/>
    </source>
</evidence>
<keyword evidence="1" id="KW-0479">Metal-binding</keyword>
<dbReference type="GO" id="GO:0006281">
    <property type="term" value="P:DNA repair"/>
    <property type="evidence" value="ECO:0007669"/>
    <property type="project" value="TreeGrafter"/>
</dbReference>
<dbReference type="SUPFAM" id="SSF52540">
    <property type="entry name" value="P-loop containing nucleoside triphosphate hydrolases"/>
    <property type="match status" value="2"/>
</dbReference>
<keyword evidence="5" id="KW-0347">Helicase</keyword>
<proteinExistence type="predicted"/>
<dbReference type="PROSITE" id="PS50089">
    <property type="entry name" value="ZF_RING_2"/>
    <property type="match status" value="1"/>
</dbReference>
<dbReference type="InterPro" id="IPR049730">
    <property type="entry name" value="SNF2/RAD54-like_C"/>
</dbReference>
<dbReference type="SMART" id="SM00490">
    <property type="entry name" value="HELICc"/>
    <property type="match status" value="1"/>
</dbReference>
<evidence type="ECO:0000313" key="10">
    <source>
        <dbReference type="EMBL" id="QHS80829.1"/>
    </source>
</evidence>
<keyword evidence="6" id="KW-0862">Zinc</keyword>
<evidence type="ECO:0000256" key="1">
    <source>
        <dbReference type="ARBA" id="ARBA00022723"/>
    </source>
</evidence>
<feature type="domain" description="Helicase C-terminal" evidence="9">
    <location>
        <begin position="823"/>
        <end position="974"/>
    </location>
</feature>
<dbReference type="InterPro" id="IPR001650">
    <property type="entry name" value="Helicase_C-like"/>
</dbReference>
<dbReference type="InterPro" id="IPR050628">
    <property type="entry name" value="SNF2_RAD54_helicase_TF"/>
</dbReference>
<dbReference type="SMART" id="SM00184">
    <property type="entry name" value="RING"/>
    <property type="match status" value="1"/>
</dbReference>
<dbReference type="InterPro" id="IPR017907">
    <property type="entry name" value="Znf_RING_CS"/>
</dbReference>
<organism evidence="10">
    <name type="scientific">viral metagenome</name>
    <dbReference type="NCBI Taxonomy" id="1070528"/>
    <lineage>
        <taxon>unclassified sequences</taxon>
        <taxon>metagenomes</taxon>
        <taxon>organismal metagenomes</taxon>
    </lineage>
</organism>